<accession>A0A316HVY4</accession>
<dbReference type="GO" id="GO:0046491">
    <property type="term" value="P:L-methylmalonyl-CoA metabolic process"/>
    <property type="evidence" value="ECO:0007669"/>
    <property type="project" value="TreeGrafter"/>
</dbReference>
<feature type="domain" description="VOC" evidence="2">
    <location>
        <begin position="8"/>
        <end position="123"/>
    </location>
</feature>
<evidence type="ECO:0000313" key="3">
    <source>
        <dbReference type="EMBL" id="PWK84804.1"/>
    </source>
</evidence>
<dbReference type="PANTHER" id="PTHR43048:SF3">
    <property type="entry name" value="METHYLMALONYL-COA EPIMERASE, MITOCHONDRIAL"/>
    <property type="match status" value="1"/>
</dbReference>
<name>A0A316HVY4_9PSEU</name>
<organism evidence="3 4">
    <name type="scientific">Lentzea atacamensis</name>
    <dbReference type="NCBI Taxonomy" id="531938"/>
    <lineage>
        <taxon>Bacteria</taxon>
        <taxon>Bacillati</taxon>
        <taxon>Actinomycetota</taxon>
        <taxon>Actinomycetes</taxon>
        <taxon>Pseudonocardiales</taxon>
        <taxon>Pseudonocardiaceae</taxon>
        <taxon>Lentzea</taxon>
    </lineage>
</organism>
<dbReference type="InterPro" id="IPR037523">
    <property type="entry name" value="VOC_core"/>
</dbReference>
<keyword evidence="3" id="KW-0223">Dioxygenase</keyword>
<dbReference type="GO" id="GO:0051213">
    <property type="term" value="F:dioxygenase activity"/>
    <property type="evidence" value="ECO:0007669"/>
    <property type="project" value="UniProtKB-KW"/>
</dbReference>
<keyword evidence="1" id="KW-0479">Metal-binding</keyword>
<dbReference type="InterPro" id="IPR004360">
    <property type="entry name" value="Glyas_Fos-R_dOase_dom"/>
</dbReference>
<reference evidence="3 4" key="1">
    <citation type="submission" date="2018-05" db="EMBL/GenBank/DDBJ databases">
        <title>Genomic Encyclopedia of Type Strains, Phase IV (KMG-IV): sequencing the most valuable type-strain genomes for metagenomic binning, comparative biology and taxonomic classification.</title>
        <authorList>
            <person name="Goeker M."/>
        </authorList>
    </citation>
    <scope>NUCLEOTIDE SEQUENCE [LARGE SCALE GENOMIC DNA]</scope>
    <source>
        <strain evidence="3 4">DSM 45480</strain>
    </source>
</reference>
<dbReference type="GO" id="GO:0016829">
    <property type="term" value="F:lyase activity"/>
    <property type="evidence" value="ECO:0007669"/>
    <property type="project" value="UniProtKB-KW"/>
</dbReference>
<comment type="caution">
    <text evidence="3">The sequence shown here is derived from an EMBL/GenBank/DDBJ whole genome shotgun (WGS) entry which is preliminary data.</text>
</comment>
<evidence type="ECO:0000256" key="1">
    <source>
        <dbReference type="ARBA" id="ARBA00022723"/>
    </source>
</evidence>
<keyword evidence="3" id="KW-0456">Lyase</keyword>
<dbReference type="GO" id="GO:0004493">
    <property type="term" value="F:methylmalonyl-CoA epimerase activity"/>
    <property type="evidence" value="ECO:0007669"/>
    <property type="project" value="TreeGrafter"/>
</dbReference>
<dbReference type="PANTHER" id="PTHR43048">
    <property type="entry name" value="METHYLMALONYL-COA EPIMERASE"/>
    <property type="match status" value="1"/>
</dbReference>
<evidence type="ECO:0000313" key="4">
    <source>
        <dbReference type="Proteomes" id="UP000246005"/>
    </source>
</evidence>
<dbReference type="Pfam" id="PF00903">
    <property type="entry name" value="Glyoxalase"/>
    <property type="match status" value="2"/>
</dbReference>
<dbReference type="PROSITE" id="PS51819">
    <property type="entry name" value="VOC"/>
    <property type="match status" value="2"/>
</dbReference>
<dbReference type="CDD" id="cd08362">
    <property type="entry name" value="BphC5-RrK37_N_like"/>
    <property type="match status" value="1"/>
</dbReference>
<dbReference type="Gene3D" id="3.10.180.10">
    <property type="entry name" value="2,3-Dihydroxybiphenyl 1,2-Dioxygenase, domain 1"/>
    <property type="match status" value="2"/>
</dbReference>
<dbReference type="SUPFAM" id="SSF54593">
    <property type="entry name" value="Glyoxalase/Bleomycin resistance protein/Dihydroxybiphenyl dioxygenase"/>
    <property type="match status" value="1"/>
</dbReference>
<keyword evidence="3" id="KW-0560">Oxidoreductase</keyword>
<dbReference type="InterPro" id="IPR051785">
    <property type="entry name" value="MMCE/EMCE_epimerase"/>
</dbReference>
<dbReference type="Proteomes" id="UP000246005">
    <property type="component" value="Unassembled WGS sequence"/>
</dbReference>
<evidence type="ECO:0000259" key="2">
    <source>
        <dbReference type="PROSITE" id="PS51819"/>
    </source>
</evidence>
<feature type="domain" description="VOC" evidence="2">
    <location>
        <begin position="141"/>
        <end position="259"/>
    </location>
</feature>
<sequence>MTNRLLTHLRHVDLAVPDYNKQLDFYAGVWGLTKVAEDSGISFLAAEGSPEQYIVRLRKADEKRLDLISYGAASPADVDTLAEQLLAGEVQLISQPGKLDTPGGGYGFRFFDIDGRTIEVSADVEARKHRRVEEKEAIPVRLSHVVLNSTDINATRAWYEQHLGFRLSDTMAIPHMGELMHFMRISSQHHSMAIARGPHTSLQHLSFEMRGIDEYMRGTGRLLRSGATKLWGPGRHMAGDNTFTYFLDPHGNTVEYTTELEELDEDTWHPHIYDLTKPENADQWGTANPMNEMVAKEMHNDVDRGVFVAPPV</sequence>
<dbReference type="RefSeq" id="WP_109638324.1">
    <property type="nucleotide sequence ID" value="NZ_QGHB01000007.1"/>
</dbReference>
<dbReference type="GO" id="GO:0046872">
    <property type="term" value="F:metal ion binding"/>
    <property type="evidence" value="ECO:0007669"/>
    <property type="project" value="UniProtKB-KW"/>
</dbReference>
<dbReference type="EMBL" id="QGHB01000007">
    <property type="protein sequence ID" value="PWK84804.1"/>
    <property type="molecule type" value="Genomic_DNA"/>
</dbReference>
<dbReference type="InterPro" id="IPR029068">
    <property type="entry name" value="Glyas_Bleomycin-R_OHBP_Dase"/>
</dbReference>
<dbReference type="AlphaFoldDB" id="A0A316HVY4"/>
<protein>
    <submittedName>
        <fullName evidence="3">Catechol 2,3-dioxygenase-like lactoylglutathione lyase family enzyme</fullName>
    </submittedName>
</protein>
<proteinExistence type="predicted"/>
<gene>
    <name evidence="3" type="ORF">C8D88_10711</name>
</gene>